<reference evidence="4" key="1">
    <citation type="submission" date="2017-02" db="UniProtKB">
        <authorList>
            <consortium name="WormBaseParasite"/>
        </authorList>
    </citation>
    <scope>IDENTIFICATION</scope>
</reference>
<dbReference type="EMBL" id="UYYF01000119">
    <property type="protein sequence ID" value="VDM96363.1"/>
    <property type="molecule type" value="Genomic_DNA"/>
</dbReference>
<dbReference type="Proteomes" id="UP000276776">
    <property type="component" value="Unassembled WGS sequence"/>
</dbReference>
<evidence type="ECO:0000313" key="3">
    <source>
        <dbReference type="Proteomes" id="UP000276776"/>
    </source>
</evidence>
<protein>
    <submittedName>
        <fullName evidence="4">BLVR domain-containing protein</fullName>
    </submittedName>
</protein>
<keyword evidence="3" id="KW-1185">Reference proteome</keyword>
<organism evidence="4">
    <name type="scientific">Thelazia callipaeda</name>
    <name type="common">Oriental eyeworm</name>
    <name type="synonym">Parasitic nematode</name>
    <dbReference type="NCBI Taxonomy" id="103827"/>
    <lineage>
        <taxon>Eukaryota</taxon>
        <taxon>Metazoa</taxon>
        <taxon>Ecdysozoa</taxon>
        <taxon>Nematoda</taxon>
        <taxon>Chromadorea</taxon>
        <taxon>Rhabditida</taxon>
        <taxon>Spirurina</taxon>
        <taxon>Spiruromorpha</taxon>
        <taxon>Thelazioidea</taxon>
        <taxon>Thelaziidae</taxon>
        <taxon>Thelazia</taxon>
    </lineage>
</organism>
<evidence type="ECO:0000256" key="1">
    <source>
        <dbReference type="SAM" id="MobiDB-lite"/>
    </source>
</evidence>
<feature type="region of interest" description="Disordered" evidence="1">
    <location>
        <begin position="17"/>
        <end position="43"/>
    </location>
</feature>
<feature type="region of interest" description="Disordered" evidence="1">
    <location>
        <begin position="165"/>
        <end position="240"/>
    </location>
</feature>
<evidence type="ECO:0000313" key="4">
    <source>
        <dbReference type="WBParaSite" id="TCLT_0000110501-mRNA-1"/>
    </source>
</evidence>
<evidence type="ECO:0000313" key="2">
    <source>
        <dbReference type="EMBL" id="VDM96363.1"/>
    </source>
</evidence>
<gene>
    <name evidence="2" type="ORF">TCLT_LOCUS1106</name>
</gene>
<accession>A0A0N5CLV3</accession>
<feature type="compositionally biased region" description="Basic and acidic residues" evidence="1">
    <location>
        <begin position="169"/>
        <end position="205"/>
    </location>
</feature>
<dbReference type="WBParaSite" id="TCLT_0000110501-mRNA-1">
    <property type="protein sequence ID" value="TCLT_0000110501-mRNA-1"/>
    <property type="gene ID" value="TCLT_0000110501"/>
</dbReference>
<feature type="compositionally biased region" description="Polar residues" evidence="1">
    <location>
        <begin position="219"/>
        <end position="233"/>
    </location>
</feature>
<proteinExistence type="predicted"/>
<name>A0A0N5CLV3_THECL</name>
<feature type="compositionally biased region" description="Basic and acidic residues" evidence="1">
    <location>
        <begin position="30"/>
        <end position="40"/>
    </location>
</feature>
<sequence length="240" mass="26723">MKKEHIEGQKKISFKECGGSSECYDDEENDKSNVAHEEQKSQLGQHQLKVITYTASEKKNQSAKELWKNDKVKELINSKITVVSKQNKMKENEGKSKSLFVNKVSLGKQNGSKTAHETLTNVLVKTSERSSIKVELDPSRTLSSTVGSDLIKVKEHKNFTTKVIPTNKTFEKNSPKVNKTKIDDKAGKSSKGKETKTVGKVEHKNQSSKGRKRPAADSITASQYTARPQSETPTMPDDSI</sequence>
<reference evidence="2 3" key="2">
    <citation type="submission" date="2018-11" db="EMBL/GenBank/DDBJ databases">
        <authorList>
            <consortium name="Pathogen Informatics"/>
        </authorList>
    </citation>
    <scope>NUCLEOTIDE SEQUENCE [LARGE SCALE GENOMIC DNA]</scope>
</reference>
<dbReference type="AlphaFoldDB" id="A0A0N5CLV3"/>